<feature type="transmembrane region" description="Helical" evidence="1">
    <location>
        <begin position="226"/>
        <end position="243"/>
    </location>
</feature>
<dbReference type="AlphaFoldDB" id="A0AAD5UF58"/>
<evidence type="ECO:0000313" key="2">
    <source>
        <dbReference type="EMBL" id="KAJ3253485.1"/>
    </source>
</evidence>
<protein>
    <submittedName>
        <fullName evidence="2">Uncharacterized protein</fullName>
    </submittedName>
</protein>
<reference evidence="2" key="1">
    <citation type="submission" date="2020-05" db="EMBL/GenBank/DDBJ databases">
        <title>Phylogenomic resolution of chytrid fungi.</title>
        <authorList>
            <person name="Stajich J.E."/>
            <person name="Amses K."/>
            <person name="Simmons R."/>
            <person name="Seto K."/>
            <person name="Myers J."/>
            <person name="Bonds A."/>
            <person name="Quandt C.A."/>
            <person name="Barry K."/>
            <person name="Liu P."/>
            <person name="Grigoriev I."/>
            <person name="Longcore J.E."/>
            <person name="James T.Y."/>
        </authorList>
    </citation>
    <scope>NUCLEOTIDE SEQUENCE</scope>
    <source>
        <strain evidence="2">PLAUS21</strain>
    </source>
</reference>
<comment type="caution">
    <text evidence="2">The sequence shown here is derived from an EMBL/GenBank/DDBJ whole genome shotgun (WGS) entry which is preliminary data.</text>
</comment>
<sequence>MSAFPIERAIPFEGGSVVSGIVLTLTSLALYEHGVSVDIFNDRSRQKLVMLISFLGGIAGLIFYGSVQTKISWMVTNISVFILFLAGQYGMVIINHNSIIRLTVALNLEINRMQKFCGILYVLPWVSLIPIYYAINETMPLQVPLTTSTWNTIVSKELFLILIFVTEILATMTDIMLLNKVQSSANQVGNGGSDHRADLHMSYAVIWFFMLADFTVKILITQGYPYLFDAIITICVVVLRARTNLHYGVLLRRVLEGSSYDMSNGPSNAVRPSNQKETSASIF</sequence>
<dbReference type="Proteomes" id="UP001210925">
    <property type="component" value="Unassembled WGS sequence"/>
</dbReference>
<feature type="transmembrane region" description="Helical" evidence="1">
    <location>
        <begin position="48"/>
        <end position="67"/>
    </location>
</feature>
<keyword evidence="3" id="KW-1185">Reference proteome</keyword>
<keyword evidence="1" id="KW-1133">Transmembrane helix</keyword>
<gene>
    <name evidence="2" type="ORF">HK103_000517</name>
</gene>
<accession>A0AAD5UF58</accession>
<feature type="transmembrane region" description="Helical" evidence="1">
    <location>
        <begin position="73"/>
        <end position="95"/>
    </location>
</feature>
<name>A0AAD5UF58_9FUNG</name>
<organism evidence="2 3">
    <name type="scientific">Boothiomyces macroporosus</name>
    <dbReference type="NCBI Taxonomy" id="261099"/>
    <lineage>
        <taxon>Eukaryota</taxon>
        <taxon>Fungi</taxon>
        <taxon>Fungi incertae sedis</taxon>
        <taxon>Chytridiomycota</taxon>
        <taxon>Chytridiomycota incertae sedis</taxon>
        <taxon>Chytridiomycetes</taxon>
        <taxon>Rhizophydiales</taxon>
        <taxon>Terramycetaceae</taxon>
        <taxon>Boothiomyces</taxon>
    </lineage>
</organism>
<keyword evidence="1" id="KW-0812">Transmembrane</keyword>
<feature type="transmembrane region" description="Helical" evidence="1">
    <location>
        <begin position="199"/>
        <end position="220"/>
    </location>
</feature>
<keyword evidence="1" id="KW-0472">Membrane</keyword>
<feature type="transmembrane region" description="Helical" evidence="1">
    <location>
        <begin position="116"/>
        <end position="135"/>
    </location>
</feature>
<evidence type="ECO:0000313" key="3">
    <source>
        <dbReference type="Proteomes" id="UP001210925"/>
    </source>
</evidence>
<proteinExistence type="predicted"/>
<evidence type="ECO:0000256" key="1">
    <source>
        <dbReference type="SAM" id="Phobius"/>
    </source>
</evidence>
<dbReference type="EMBL" id="JADGKB010000108">
    <property type="protein sequence ID" value="KAJ3253485.1"/>
    <property type="molecule type" value="Genomic_DNA"/>
</dbReference>
<feature type="transmembrane region" description="Helical" evidence="1">
    <location>
        <begin position="158"/>
        <end position="178"/>
    </location>
</feature>